<name>A0A1U7WPI3_NICSY</name>
<dbReference type="GO" id="GO:0003676">
    <property type="term" value="F:nucleic acid binding"/>
    <property type="evidence" value="ECO:0007669"/>
    <property type="project" value="InterPro"/>
</dbReference>
<dbReference type="Gene3D" id="3.30.420.10">
    <property type="entry name" value="Ribonuclease H-like superfamily/Ribonuclease H"/>
    <property type="match status" value="2"/>
</dbReference>
<dbReference type="InterPro" id="IPR036397">
    <property type="entry name" value="RNaseH_sf"/>
</dbReference>
<dbReference type="PANTHER" id="PTHR45835:SF91">
    <property type="entry name" value="RETROTRANSPOSON, TY3-GYPSY SUBCLASS-LIKE PROTEIN"/>
    <property type="match status" value="1"/>
</dbReference>
<reference evidence="2" key="1">
    <citation type="journal article" date="2013" name="Genome Biol.">
        <title>Reference genomes and transcriptomes of Nicotiana sylvestris and Nicotiana tomentosiformis.</title>
        <authorList>
            <person name="Sierro N."/>
            <person name="Battey J.N."/>
            <person name="Ouadi S."/>
            <person name="Bovet L."/>
            <person name="Goepfert S."/>
            <person name="Bakaher N."/>
            <person name="Peitsch M.C."/>
            <person name="Ivanov N.V."/>
        </authorList>
    </citation>
    <scope>NUCLEOTIDE SEQUENCE [LARGE SCALE GENOMIC DNA]</scope>
</reference>
<dbReference type="STRING" id="4096.A0A1U7WPI3"/>
<dbReference type="SUPFAM" id="SSF53098">
    <property type="entry name" value="Ribonuclease H-like"/>
    <property type="match status" value="1"/>
</dbReference>
<organism evidence="2 3">
    <name type="scientific">Nicotiana sylvestris</name>
    <name type="common">Wood tobacco</name>
    <name type="synonym">South American tobacco</name>
    <dbReference type="NCBI Taxonomy" id="4096"/>
    <lineage>
        <taxon>Eukaryota</taxon>
        <taxon>Viridiplantae</taxon>
        <taxon>Streptophyta</taxon>
        <taxon>Embryophyta</taxon>
        <taxon>Tracheophyta</taxon>
        <taxon>Spermatophyta</taxon>
        <taxon>Magnoliopsida</taxon>
        <taxon>eudicotyledons</taxon>
        <taxon>Gunneridae</taxon>
        <taxon>Pentapetalae</taxon>
        <taxon>asterids</taxon>
        <taxon>lamiids</taxon>
        <taxon>Solanales</taxon>
        <taxon>Solanaceae</taxon>
        <taxon>Nicotianoideae</taxon>
        <taxon>Nicotianeae</taxon>
        <taxon>Nicotiana</taxon>
    </lineage>
</organism>
<dbReference type="GO" id="GO:0015074">
    <property type="term" value="P:DNA integration"/>
    <property type="evidence" value="ECO:0007669"/>
    <property type="project" value="InterPro"/>
</dbReference>
<proteinExistence type="predicted"/>
<evidence type="ECO:0000313" key="3">
    <source>
        <dbReference type="RefSeq" id="XP_009779216.1"/>
    </source>
</evidence>
<protein>
    <submittedName>
        <fullName evidence="3">Uncharacterized protein LOC104228451</fullName>
    </submittedName>
</protein>
<reference evidence="3" key="2">
    <citation type="submission" date="2025-08" db="UniProtKB">
        <authorList>
            <consortium name="RefSeq"/>
        </authorList>
    </citation>
    <scope>IDENTIFICATION</scope>
    <source>
        <tissue evidence="3">Leaf</tissue>
    </source>
</reference>
<dbReference type="eggNOG" id="KOG0017">
    <property type="taxonomic scope" value="Eukaryota"/>
</dbReference>
<dbReference type="InterPro" id="IPR001584">
    <property type="entry name" value="Integrase_cat-core"/>
</dbReference>
<sequence length="165" mass="19361">MDFITGLPRTPRRYDSLWLIIDRLTKSVHFLPVRTTYSAEDYAKLYIREIVRLHGVPLSIISDRGAQFTAHFWKSFQKDFKGSRDDHLPLIEFAYNNNFQASIQMAPYETLYGRKCRSPIGWLEVEKVELLGPNLVQQAVEKVKLIRDQLRTAQSRQKSYADVRR</sequence>
<dbReference type="RefSeq" id="XP_009779216.1">
    <property type="nucleotide sequence ID" value="XM_009780914.1"/>
</dbReference>
<dbReference type="Proteomes" id="UP000189701">
    <property type="component" value="Unplaced"/>
</dbReference>
<evidence type="ECO:0000259" key="1">
    <source>
        <dbReference type="PROSITE" id="PS50994"/>
    </source>
</evidence>
<accession>A0A1U7WPI3</accession>
<evidence type="ECO:0000313" key="2">
    <source>
        <dbReference type="Proteomes" id="UP000189701"/>
    </source>
</evidence>
<keyword evidence="2" id="KW-1185">Reference proteome</keyword>
<dbReference type="PANTHER" id="PTHR45835">
    <property type="entry name" value="YALI0A06105P"/>
    <property type="match status" value="1"/>
</dbReference>
<dbReference type="AlphaFoldDB" id="A0A1U7WPI3"/>
<dbReference type="InterPro" id="IPR012337">
    <property type="entry name" value="RNaseH-like_sf"/>
</dbReference>
<dbReference type="PROSITE" id="PS50994">
    <property type="entry name" value="INTEGRASE"/>
    <property type="match status" value="1"/>
</dbReference>
<feature type="domain" description="Integrase catalytic" evidence="1">
    <location>
        <begin position="1"/>
        <end position="165"/>
    </location>
</feature>
<gene>
    <name evidence="3" type="primary">LOC104228451</name>
</gene>